<organism evidence="9 10">
    <name type="scientific">Mobilitalea sibirica</name>
    <dbReference type="NCBI Taxonomy" id="1462919"/>
    <lineage>
        <taxon>Bacteria</taxon>
        <taxon>Bacillati</taxon>
        <taxon>Bacillota</taxon>
        <taxon>Clostridia</taxon>
        <taxon>Lachnospirales</taxon>
        <taxon>Lachnospiraceae</taxon>
        <taxon>Mobilitalea</taxon>
    </lineage>
</organism>
<dbReference type="PANTHER" id="PTHR47053">
    <property type="entry name" value="MUREIN DD-ENDOPEPTIDASE MEPH-RELATED"/>
    <property type="match status" value="1"/>
</dbReference>
<evidence type="ECO:0000256" key="4">
    <source>
        <dbReference type="ARBA" id="ARBA00022807"/>
    </source>
</evidence>
<dbReference type="PANTHER" id="PTHR47053:SF1">
    <property type="entry name" value="MUREIN DD-ENDOPEPTIDASE MEPH-RELATED"/>
    <property type="match status" value="1"/>
</dbReference>
<feature type="chain" id="PRO_5035173097" evidence="6">
    <location>
        <begin position="30"/>
        <end position="420"/>
    </location>
</feature>
<evidence type="ECO:0000256" key="5">
    <source>
        <dbReference type="SAM" id="MobiDB-lite"/>
    </source>
</evidence>
<dbReference type="SUPFAM" id="SSF54001">
    <property type="entry name" value="Cysteine proteinases"/>
    <property type="match status" value="1"/>
</dbReference>
<keyword evidence="2" id="KW-0645">Protease</keyword>
<evidence type="ECO:0000259" key="7">
    <source>
        <dbReference type="PROSITE" id="PS51781"/>
    </source>
</evidence>
<feature type="compositionally biased region" description="Basic and acidic residues" evidence="5">
    <location>
        <begin position="257"/>
        <end position="287"/>
    </location>
</feature>
<evidence type="ECO:0000256" key="2">
    <source>
        <dbReference type="ARBA" id="ARBA00022670"/>
    </source>
</evidence>
<evidence type="ECO:0000256" key="1">
    <source>
        <dbReference type="ARBA" id="ARBA00007074"/>
    </source>
</evidence>
<dbReference type="InterPro" id="IPR051202">
    <property type="entry name" value="Peptidase_C40"/>
</dbReference>
<dbReference type="PROSITE" id="PS51781">
    <property type="entry name" value="SH3B"/>
    <property type="match status" value="2"/>
</dbReference>
<feature type="domain" description="SH3b" evidence="7">
    <location>
        <begin position="153"/>
        <end position="216"/>
    </location>
</feature>
<dbReference type="EMBL" id="JAEAGR010000022">
    <property type="protein sequence ID" value="MBH1942441.1"/>
    <property type="molecule type" value="Genomic_DNA"/>
</dbReference>
<feature type="signal peptide" evidence="6">
    <location>
        <begin position="1"/>
        <end position="29"/>
    </location>
</feature>
<name>A0A8J7KUF7_9FIRM</name>
<dbReference type="Proteomes" id="UP000623269">
    <property type="component" value="Unassembled WGS sequence"/>
</dbReference>
<dbReference type="GO" id="GO:0006508">
    <property type="term" value="P:proteolysis"/>
    <property type="evidence" value="ECO:0007669"/>
    <property type="project" value="UniProtKB-KW"/>
</dbReference>
<evidence type="ECO:0000313" key="10">
    <source>
        <dbReference type="Proteomes" id="UP000623269"/>
    </source>
</evidence>
<dbReference type="SMART" id="SM00287">
    <property type="entry name" value="SH3b"/>
    <property type="match status" value="2"/>
</dbReference>
<comment type="caution">
    <text evidence="9">The sequence shown here is derived from an EMBL/GenBank/DDBJ whole genome shotgun (WGS) entry which is preliminary data.</text>
</comment>
<dbReference type="InterPro" id="IPR038765">
    <property type="entry name" value="Papain-like_cys_pep_sf"/>
</dbReference>
<dbReference type="InterPro" id="IPR000064">
    <property type="entry name" value="NLP_P60_dom"/>
</dbReference>
<keyword evidence="10" id="KW-1185">Reference proteome</keyword>
<feature type="domain" description="NlpC/P60" evidence="8">
    <location>
        <begin position="299"/>
        <end position="420"/>
    </location>
</feature>
<dbReference type="RefSeq" id="WP_197662691.1">
    <property type="nucleotide sequence ID" value="NZ_JAEAGR010000022.1"/>
</dbReference>
<evidence type="ECO:0000259" key="8">
    <source>
        <dbReference type="PROSITE" id="PS51935"/>
    </source>
</evidence>
<protein>
    <submittedName>
        <fullName evidence="9">C40 family peptidase</fullName>
    </submittedName>
</protein>
<keyword evidence="3" id="KW-0378">Hydrolase</keyword>
<feature type="region of interest" description="Disordered" evidence="5">
    <location>
        <begin position="257"/>
        <end position="299"/>
    </location>
</feature>
<dbReference type="Gene3D" id="3.90.1720.10">
    <property type="entry name" value="endopeptidase domain like (from Nostoc punctiforme)"/>
    <property type="match status" value="1"/>
</dbReference>
<sequence>MRKNKAIRTAVFISSAVLFLSIPAVPALADHTDPIEQGVAGMARTLETYHAWEINNKEQAEDKSLIKILRSDIISPYANLGVSKADNYVNIRKEPSTESEIVGKLYRGCAADILEWLEGDWVKIQSGDVEGYIASNYLATGRDAEAMFDEYATKYATVTTQTLFVREEQSTDSKILEMIPGGETYIVIKEYDDWAEILLGADNEGRDFTGYVSKDYIDIDVEFKYAISIEEELRIKAEQEAAERAEAERLRKLAEEEARRKEEERRAAEAAKKAAEAAKRNEQKQEQTKPSTSDSGSLSDIRSEVATYAQKFVGNPYVWGGTSLTRGADCSGFVQTIYRQFGYSIPRVSRDQAVSAGIKVNIGDRKPGDLIFYTNSSGVVNHVAMYIGNDKIVHAANSRQGIIISKYDYRKIYRIRRVIH</sequence>
<keyword evidence="4" id="KW-0788">Thiol protease</keyword>
<feature type="compositionally biased region" description="Polar residues" evidence="5">
    <location>
        <begin position="288"/>
        <end position="299"/>
    </location>
</feature>
<dbReference type="GO" id="GO:0008234">
    <property type="term" value="F:cysteine-type peptidase activity"/>
    <property type="evidence" value="ECO:0007669"/>
    <property type="project" value="UniProtKB-KW"/>
</dbReference>
<dbReference type="Pfam" id="PF08239">
    <property type="entry name" value="SH3_3"/>
    <property type="match status" value="2"/>
</dbReference>
<dbReference type="AlphaFoldDB" id="A0A8J7KUF7"/>
<comment type="similarity">
    <text evidence="1">Belongs to the peptidase C40 family.</text>
</comment>
<proteinExistence type="inferred from homology"/>
<feature type="domain" description="SH3b" evidence="7">
    <location>
        <begin position="78"/>
        <end position="142"/>
    </location>
</feature>
<dbReference type="InterPro" id="IPR003646">
    <property type="entry name" value="SH3-like_bac-type"/>
</dbReference>
<dbReference type="Pfam" id="PF00877">
    <property type="entry name" value="NLPC_P60"/>
    <property type="match status" value="1"/>
</dbReference>
<accession>A0A8J7KUF7</accession>
<evidence type="ECO:0000256" key="3">
    <source>
        <dbReference type="ARBA" id="ARBA00022801"/>
    </source>
</evidence>
<gene>
    <name evidence="9" type="ORF">I5677_16185</name>
</gene>
<keyword evidence="6" id="KW-0732">Signal</keyword>
<evidence type="ECO:0000256" key="6">
    <source>
        <dbReference type="SAM" id="SignalP"/>
    </source>
</evidence>
<reference evidence="9" key="1">
    <citation type="submission" date="2020-12" db="EMBL/GenBank/DDBJ databases">
        <title>M. sibirica DSM 26468T genome.</title>
        <authorList>
            <person name="Thieme N."/>
            <person name="Rettenmaier R."/>
            <person name="Zverlov V."/>
            <person name="Liebl W."/>
        </authorList>
    </citation>
    <scope>NUCLEOTIDE SEQUENCE</scope>
    <source>
        <strain evidence="9">DSM 26468</strain>
    </source>
</reference>
<dbReference type="PROSITE" id="PS51935">
    <property type="entry name" value="NLPC_P60"/>
    <property type="match status" value="1"/>
</dbReference>
<dbReference type="Gene3D" id="2.30.30.40">
    <property type="entry name" value="SH3 Domains"/>
    <property type="match status" value="2"/>
</dbReference>
<evidence type="ECO:0000313" key="9">
    <source>
        <dbReference type="EMBL" id="MBH1942441.1"/>
    </source>
</evidence>